<organism evidence="1">
    <name type="scientific">Salmonella enterica subsp. enterica serovar Chester</name>
    <dbReference type="NCBI Taxonomy" id="149386"/>
    <lineage>
        <taxon>Bacteria</taxon>
        <taxon>Pseudomonadati</taxon>
        <taxon>Pseudomonadota</taxon>
        <taxon>Gammaproteobacteria</taxon>
        <taxon>Enterobacterales</taxon>
        <taxon>Enterobacteriaceae</taxon>
        <taxon>Salmonella</taxon>
    </lineage>
</organism>
<proteinExistence type="predicted"/>
<comment type="caution">
    <text evidence="1">The sequence shown here is derived from an EMBL/GenBank/DDBJ whole genome shotgun (WGS) entry which is preliminary data.</text>
</comment>
<reference evidence="1" key="1">
    <citation type="submission" date="2018-07" db="EMBL/GenBank/DDBJ databases">
        <authorList>
            <person name="Ashton P.M."/>
            <person name="Dallman T."/>
            <person name="Nair S."/>
            <person name="De Pinna E."/>
            <person name="Peters T."/>
            <person name="Grant K."/>
        </authorList>
    </citation>
    <scope>NUCLEOTIDE SEQUENCE</scope>
    <source>
        <strain evidence="1">296838</strain>
    </source>
</reference>
<evidence type="ECO:0000313" key="1">
    <source>
        <dbReference type="EMBL" id="EBR9859808.1"/>
    </source>
</evidence>
<dbReference type="Pfam" id="PF07395">
    <property type="entry name" value="Mig-14"/>
    <property type="match status" value="1"/>
</dbReference>
<dbReference type="EMBL" id="AAGUAT010000397">
    <property type="protein sequence ID" value="EBR9859808.1"/>
    <property type="molecule type" value="Genomic_DNA"/>
</dbReference>
<dbReference type="AlphaFoldDB" id="A0A5U8SZF9"/>
<sequence>MDGKAVGIQLLLSTPSKRGTFIDFLNIGYDMNLRKYSIGTMLMWRNLCLTAELPAPVTYSYGMMSGEYKARWCDPVSIGRSITF</sequence>
<name>A0A5U8SZF9_SALET</name>
<gene>
    <name evidence="1" type="ORF">DS524_29170</name>
</gene>
<accession>A0A5U8SZF9</accession>
<dbReference type="InterPro" id="IPR009977">
    <property type="entry name" value="Mig-14"/>
</dbReference>
<protein>
    <submittedName>
        <fullName evidence="1">Uncharacterized protein</fullName>
    </submittedName>
</protein>